<feature type="compositionally biased region" description="Basic and acidic residues" evidence="1">
    <location>
        <begin position="251"/>
        <end position="263"/>
    </location>
</feature>
<dbReference type="Proteomes" id="UP000299102">
    <property type="component" value="Unassembled WGS sequence"/>
</dbReference>
<feature type="compositionally biased region" description="Low complexity" evidence="1">
    <location>
        <begin position="48"/>
        <end position="59"/>
    </location>
</feature>
<comment type="caution">
    <text evidence="2">The sequence shown here is derived from an EMBL/GenBank/DDBJ whole genome shotgun (WGS) entry which is preliminary data.</text>
</comment>
<protein>
    <submittedName>
        <fullName evidence="2">Nucleic-acid-binding protein from transposon X-element</fullName>
    </submittedName>
</protein>
<dbReference type="AlphaFoldDB" id="A0A4C2A963"/>
<gene>
    <name evidence="2" type="primary">ORF1</name>
    <name evidence="2" type="ORF">EVAR_102546_1</name>
</gene>
<dbReference type="EMBL" id="BGZK01002648">
    <property type="protein sequence ID" value="GBP95535.1"/>
    <property type="molecule type" value="Genomic_DNA"/>
</dbReference>
<feature type="region of interest" description="Disordered" evidence="1">
    <location>
        <begin position="228"/>
        <end position="319"/>
    </location>
</feature>
<evidence type="ECO:0000313" key="3">
    <source>
        <dbReference type="Proteomes" id="UP000299102"/>
    </source>
</evidence>
<feature type="region of interest" description="Disordered" evidence="1">
    <location>
        <begin position="46"/>
        <end position="126"/>
    </location>
</feature>
<proteinExistence type="predicted"/>
<feature type="compositionally biased region" description="Low complexity" evidence="1">
    <location>
        <begin position="279"/>
        <end position="290"/>
    </location>
</feature>
<organism evidence="2 3">
    <name type="scientific">Eumeta variegata</name>
    <name type="common">Bagworm moth</name>
    <name type="synonym">Eumeta japonica</name>
    <dbReference type="NCBI Taxonomy" id="151549"/>
    <lineage>
        <taxon>Eukaryota</taxon>
        <taxon>Metazoa</taxon>
        <taxon>Ecdysozoa</taxon>
        <taxon>Arthropoda</taxon>
        <taxon>Hexapoda</taxon>
        <taxon>Insecta</taxon>
        <taxon>Pterygota</taxon>
        <taxon>Neoptera</taxon>
        <taxon>Endopterygota</taxon>
        <taxon>Lepidoptera</taxon>
        <taxon>Glossata</taxon>
        <taxon>Ditrysia</taxon>
        <taxon>Tineoidea</taxon>
        <taxon>Psychidae</taxon>
        <taxon>Oiketicinae</taxon>
        <taxon>Eumeta</taxon>
    </lineage>
</organism>
<reference evidence="2 3" key="1">
    <citation type="journal article" date="2019" name="Commun. Biol.">
        <title>The bagworm genome reveals a unique fibroin gene that provides high tensile strength.</title>
        <authorList>
            <person name="Kono N."/>
            <person name="Nakamura H."/>
            <person name="Ohtoshi R."/>
            <person name="Tomita M."/>
            <person name="Numata K."/>
            <person name="Arakawa K."/>
        </authorList>
    </citation>
    <scope>NUCLEOTIDE SEQUENCE [LARGE SCALE GENOMIC DNA]</scope>
</reference>
<sequence length="402" mass="44438">MVFRALVAPTQCTSAPISVTGTNSIRTTTPGPARVISEANADIIPDINTAAPPNTAANTGETTHKARDIPNSGREPAQLGGPRNFEGSSDMPNARPFGKGIRFLPKSTQSSEQYKDTSRQRRGSTLPHTIVSALQELDFPAEYVRPIPPGKEDPAACYRLGLMNQGQLKVFMGHRCQTFGHSSVNCHRPQRCVRCGEGHIAADCTRPRDQGPTCANCQGPHPASDRRCPVFEGGTSAGSKILPIPLSQTPEHQHQQQCRDPRRSGSPQWCPDDRPAHLSSSTDSDIGDTGPTNDRTPHTSTTERALVEVEPTVEGRRRRRRRKVRFPLLPSPEEWRTTRGYSPHEPPRRLRRRCEQCGPGQCPFERPDPAMFPPPIARPRVVPHTRDASDNLTSKRTRQYCQ</sequence>
<feature type="compositionally biased region" description="Polar residues" evidence="1">
    <location>
        <begin position="291"/>
        <end position="303"/>
    </location>
</feature>
<keyword evidence="3" id="KW-1185">Reference proteome</keyword>
<evidence type="ECO:0000313" key="2">
    <source>
        <dbReference type="EMBL" id="GBP95535.1"/>
    </source>
</evidence>
<evidence type="ECO:0000256" key="1">
    <source>
        <dbReference type="SAM" id="MobiDB-lite"/>
    </source>
</evidence>
<accession>A0A4C2A963</accession>
<feature type="region of interest" description="Disordered" evidence="1">
    <location>
        <begin position="365"/>
        <end position="402"/>
    </location>
</feature>
<dbReference type="OrthoDB" id="6379801at2759"/>
<name>A0A4C2A963_EUMVA</name>